<evidence type="ECO:0000256" key="9">
    <source>
        <dbReference type="HAMAP-Rule" id="MF_00024"/>
    </source>
</evidence>
<dbReference type="GO" id="GO:0009236">
    <property type="term" value="P:cobalamin biosynthetic process"/>
    <property type="evidence" value="ECO:0007669"/>
    <property type="project" value="UniProtKB-UniRule"/>
</dbReference>
<comment type="subcellular location">
    <subcellularLocation>
        <location evidence="1 9">Cell membrane</location>
        <topology evidence="1 9">Multi-pass membrane protein</topology>
    </subcellularLocation>
</comment>
<dbReference type="Proteomes" id="UP000277007">
    <property type="component" value="Unassembled WGS sequence"/>
</dbReference>
<dbReference type="GO" id="GO:0015420">
    <property type="term" value="F:ABC-type vitamin B12 transporter activity"/>
    <property type="evidence" value="ECO:0007669"/>
    <property type="project" value="UniProtKB-UniRule"/>
</dbReference>
<evidence type="ECO:0000256" key="1">
    <source>
        <dbReference type="ARBA" id="ARBA00004651"/>
    </source>
</evidence>
<dbReference type="UniPathway" id="UPA00148"/>
<dbReference type="GO" id="GO:0005886">
    <property type="term" value="C:plasma membrane"/>
    <property type="evidence" value="ECO:0007669"/>
    <property type="project" value="UniProtKB-SubCell"/>
</dbReference>
<gene>
    <name evidence="9 11" type="primary">cobD</name>
    <name evidence="11" type="ORF">EJ903_00965</name>
</gene>
<keyword evidence="8 9" id="KW-0472">Membrane</keyword>
<comment type="caution">
    <text evidence="9">Lacks conserved residue(s) required for the propagation of feature annotation.</text>
</comment>
<feature type="region of interest" description="Disordered" evidence="10">
    <location>
        <begin position="1"/>
        <end position="20"/>
    </location>
</feature>
<feature type="transmembrane region" description="Helical" evidence="9">
    <location>
        <begin position="326"/>
        <end position="344"/>
    </location>
</feature>
<keyword evidence="4 9" id="KW-1003">Cell membrane</keyword>
<dbReference type="HAMAP" id="MF_00024">
    <property type="entry name" value="CobD_CbiB"/>
    <property type="match status" value="1"/>
</dbReference>
<keyword evidence="6 9" id="KW-0812">Transmembrane</keyword>
<evidence type="ECO:0000256" key="4">
    <source>
        <dbReference type="ARBA" id="ARBA00022475"/>
    </source>
</evidence>
<proteinExistence type="inferred from homology"/>
<evidence type="ECO:0000256" key="2">
    <source>
        <dbReference type="ARBA" id="ARBA00004953"/>
    </source>
</evidence>
<dbReference type="GO" id="GO:0048472">
    <property type="term" value="F:threonine-phosphate decarboxylase activity"/>
    <property type="evidence" value="ECO:0007669"/>
    <property type="project" value="InterPro"/>
</dbReference>
<feature type="transmembrane region" description="Helical" evidence="9">
    <location>
        <begin position="185"/>
        <end position="206"/>
    </location>
</feature>
<evidence type="ECO:0000256" key="7">
    <source>
        <dbReference type="ARBA" id="ARBA00022989"/>
    </source>
</evidence>
<dbReference type="Pfam" id="PF03186">
    <property type="entry name" value="CobD_Cbib"/>
    <property type="match status" value="1"/>
</dbReference>
<dbReference type="OrthoDB" id="9811967at2"/>
<protein>
    <recommendedName>
        <fullName evidence="9">Cobalamin biosynthesis protein CobD</fullName>
    </recommendedName>
</protein>
<dbReference type="NCBIfam" id="TIGR00380">
    <property type="entry name" value="cobal_cbiB"/>
    <property type="match status" value="1"/>
</dbReference>
<dbReference type="EMBL" id="RXMA01000001">
    <property type="protein sequence ID" value="RTR24375.1"/>
    <property type="molecule type" value="Genomic_DNA"/>
</dbReference>
<keyword evidence="12" id="KW-1185">Reference proteome</keyword>
<feature type="transmembrane region" description="Helical" evidence="9">
    <location>
        <begin position="86"/>
        <end position="106"/>
    </location>
</feature>
<dbReference type="PANTHER" id="PTHR34308">
    <property type="entry name" value="COBALAMIN BIOSYNTHESIS PROTEIN CBIB"/>
    <property type="match status" value="1"/>
</dbReference>
<evidence type="ECO:0000313" key="11">
    <source>
        <dbReference type="EMBL" id="RTR24375.1"/>
    </source>
</evidence>
<comment type="function">
    <text evidence="9">Converts cobyric acid to cobinamide by the addition of aminopropanol on the F carboxylic group.</text>
</comment>
<dbReference type="AlphaFoldDB" id="A0A431VNQ2"/>
<keyword evidence="7 9" id="KW-1133">Transmembrane helix</keyword>
<evidence type="ECO:0000256" key="3">
    <source>
        <dbReference type="ARBA" id="ARBA00006263"/>
    </source>
</evidence>
<dbReference type="PANTHER" id="PTHR34308:SF1">
    <property type="entry name" value="COBALAMIN BIOSYNTHESIS PROTEIN CBIB"/>
    <property type="match status" value="1"/>
</dbReference>
<dbReference type="InterPro" id="IPR004485">
    <property type="entry name" value="Cobalamin_biosynth_CobD/CbiB"/>
</dbReference>
<reference evidence="11 12" key="1">
    <citation type="submission" date="2018-12" db="EMBL/GenBank/DDBJ databases">
        <authorList>
            <person name="Yang Y."/>
        </authorList>
    </citation>
    <scope>NUCLEOTIDE SEQUENCE [LARGE SCALE GENOMIC DNA]</scope>
    <source>
        <strain evidence="11 12">L-25-5w-1</strain>
    </source>
</reference>
<comment type="pathway">
    <text evidence="2 9">Cofactor biosynthesis; adenosylcobalamin biosynthesis.</text>
</comment>
<sequence length="345" mass="35889">MIPAIAPTHPRAAGPAPLPESPPPVSAFHPVLLATALLVEAAVGFPDALYARIRHPVVWIGALISHLDRALNRETDSFDRRKASGALALLALLLVVGGTAAAVAGLCRALPLGWLLEAALASTLLAQRSLHEHVAAVAEGFRKGGLDGGREAVSRIVGRNPASLDEPAVCRAAIESLAENFSDGIVAPAFWLLVGGLPGIALYKAINTADSMIGHRTPRHEAFGWAAARLDDLVNLPGSRLTALLLVAAARRISADAAARAWTAVRRDAHRHRSPNAGWPEAAMAGALDLRLGGPRVYGATRIEDVWLGSGRTAATPADIDSGLRLYRLACLLLGGGAVVLAVVG</sequence>
<comment type="similarity">
    <text evidence="3 9">Belongs to the CobD/CbiB family.</text>
</comment>
<evidence type="ECO:0000256" key="8">
    <source>
        <dbReference type="ARBA" id="ARBA00023136"/>
    </source>
</evidence>
<evidence type="ECO:0000256" key="10">
    <source>
        <dbReference type="SAM" id="MobiDB-lite"/>
    </source>
</evidence>
<name>A0A431VNQ2_9PROT</name>
<evidence type="ECO:0000256" key="5">
    <source>
        <dbReference type="ARBA" id="ARBA00022573"/>
    </source>
</evidence>
<keyword evidence="5 9" id="KW-0169">Cobalamin biosynthesis</keyword>
<comment type="caution">
    <text evidence="11">The sequence shown here is derived from an EMBL/GenBank/DDBJ whole genome shotgun (WGS) entry which is preliminary data.</text>
</comment>
<accession>A0A431VNQ2</accession>
<evidence type="ECO:0000256" key="6">
    <source>
        <dbReference type="ARBA" id="ARBA00022692"/>
    </source>
</evidence>
<organism evidence="11 12">
    <name type="scientific">Azospirillum griseum</name>
    <dbReference type="NCBI Taxonomy" id="2496639"/>
    <lineage>
        <taxon>Bacteria</taxon>
        <taxon>Pseudomonadati</taxon>
        <taxon>Pseudomonadota</taxon>
        <taxon>Alphaproteobacteria</taxon>
        <taxon>Rhodospirillales</taxon>
        <taxon>Azospirillaceae</taxon>
        <taxon>Azospirillum</taxon>
    </lineage>
</organism>
<evidence type="ECO:0000313" key="12">
    <source>
        <dbReference type="Proteomes" id="UP000277007"/>
    </source>
</evidence>